<feature type="chain" id="PRO_5002246905" evidence="3">
    <location>
        <begin position="27"/>
        <end position="844"/>
    </location>
</feature>
<evidence type="ECO:0000259" key="4">
    <source>
        <dbReference type="Pfam" id="PF16555"/>
    </source>
</evidence>
<dbReference type="SUPFAM" id="SSF117074">
    <property type="entry name" value="Hypothetical protein PA1324"/>
    <property type="match status" value="1"/>
</dbReference>
<evidence type="ECO:0000313" key="5">
    <source>
        <dbReference type="EMBL" id="KIU24968.1"/>
    </source>
</evidence>
<dbReference type="Pfam" id="PF16555">
    <property type="entry name" value="GramPos_pilinD1"/>
    <property type="match status" value="1"/>
</dbReference>
<comment type="caution">
    <text evidence="5">The sequence shown here is derived from an EMBL/GenBank/DDBJ whole genome shotgun (WGS) entry which is preliminary data.</text>
</comment>
<keyword evidence="3" id="KW-0732">Signal</keyword>
<dbReference type="Gene3D" id="2.60.40.10">
    <property type="entry name" value="Immunoglobulins"/>
    <property type="match status" value="2"/>
</dbReference>
<keyword evidence="2" id="KW-1133">Transmembrane helix</keyword>
<dbReference type="InterPro" id="IPR032364">
    <property type="entry name" value="GramPos_pilinD1_N"/>
</dbReference>
<dbReference type="AlphaFoldDB" id="A0A0D1JUQ9"/>
<sequence precursor="true">MAKWRNMALICTIAMPLVMGSGTAHAAEHSIDVAETDVTLHKYITTNTVLSGNDYYWGNGTTGLNNPFTAENSEWSKAGKGYSFTAYKLANGVIKLATDGTVTISTDRVPELGLAWSDLLTVCSGETAAYKEATNPSTDVSDNIVELKSGVTEQQVADLQQYLAKTSSDRQTVTTNNDGEATFDDLANGQWIVFETGAPDAVSTLAQPMILNLPMKNAAADTAQGTWFDGSGDYNVNLYPKDFMPSTEEPTIDKMINTLQNVSVDELTAKWDDAKGHPVYAGNVVSDNGAAVKSAVTFLENDNLYGVSRGKSYNYTLDMQLPKSIDKFSSYGFVDTIPYEVTVNSWTMYAQIDGQLTPLMQAVDPNGNDSKSSSDGLSQPKGDYDSERIVTPDGKEADVNFKFAEVRGDNGKTAATMFGYTGELGKSKTAIAEQTAYIATHLLRMQGYTATYQFNGDVTTDAGEYGANRAIIDADTGEMQITTKALFRDKLAAWAPLQDDTTGHTSIVFKLNTQTNSAAQANTGDNKIDNKVQMLFDNGATNQDTAANKAALRDSSYTTAVGWEFHKTDKYGNPLRGAGFDMGRLVTPQNIENVISQLLSEDNNGNPINDASYLEMFEHLKDSPEYVDEFSKSDYTTDAAKIAAIKEYLDGQAADLRKRVAEYDAQPDSEKSKYEVYVWFIHLDNAAHGAKQPIVTDMTSSMEMGDIYWVTNNALATTHKSGRDGYLQYCGVADGRYLFRESIAPDGYKQMADVKFTLSSGPDSVYQPTAEFPDLKDAKGVSLGTDSQITGLVENLDGHYVHIKNYAKGMWPVSGGIGALVVFALGGVLMTSAYVKRRFYRRND</sequence>
<proteinExistence type="predicted"/>
<accession>A0A0D1JUQ9</accession>
<reference evidence="5 6" key="1">
    <citation type="journal article" date="2015" name="Microbiology (Mosc.)">
        <title>Genomics of the Weissella cibaria species with an examination of its metabolic traits.</title>
        <authorList>
            <person name="Lynch K.M."/>
            <person name="Lucid A."/>
            <person name="Arendt E.K."/>
            <person name="Sleator R.D."/>
            <person name="Lucey B."/>
            <person name="Coffey A."/>
        </authorList>
    </citation>
    <scope>NUCLEOTIDE SEQUENCE [LARGE SCALE GENOMIC DNA]</scope>
    <source>
        <strain evidence="5 6">AB3b</strain>
    </source>
</reference>
<feature type="region of interest" description="Disordered" evidence="1">
    <location>
        <begin position="360"/>
        <end position="389"/>
    </location>
</feature>
<organism evidence="5 6">
    <name type="scientific">Weissella cibaria</name>
    <dbReference type="NCBI Taxonomy" id="137591"/>
    <lineage>
        <taxon>Bacteria</taxon>
        <taxon>Bacillati</taxon>
        <taxon>Bacillota</taxon>
        <taxon>Bacilli</taxon>
        <taxon>Lactobacillales</taxon>
        <taxon>Lactobacillaceae</taxon>
        <taxon>Weissella</taxon>
    </lineage>
</organism>
<keyword evidence="2" id="KW-0472">Membrane</keyword>
<evidence type="ECO:0000256" key="3">
    <source>
        <dbReference type="SAM" id="SignalP"/>
    </source>
</evidence>
<feature type="transmembrane region" description="Helical" evidence="2">
    <location>
        <begin position="810"/>
        <end position="835"/>
    </location>
</feature>
<dbReference type="PATRIC" id="fig|137591.24.peg.846"/>
<dbReference type="RefSeq" id="WP_043940991.1">
    <property type="nucleotide sequence ID" value="NZ_JWHT01000020.1"/>
</dbReference>
<protein>
    <submittedName>
        <fullName evidence="5">Cna protein B-type domain protein</fullName>
    </submittedName>
</protein>
<dbReference type="EMBL" id="JWHT01000020">
    <property type="protein sequence ID" value="KIU24968.1"/>
    <property type="molecule type" value="Genomic_DNA"/>
</dbReference>
<keyword evidence="2" id="KW-0812">Transmembrane</keyword>
<dbReference type="InterPro" id="IPR013783">
    <property type="entry name" value="Ig-like_fold"/>
</dbReference>
<feature type="domain" description="Gram-positive pilin subunit D1 N-terminal" evidence="4">
    <location>
        <begin position="153"/>
        <end position="242"/>
    </location>
</feature>
<feature type="signal peptide" evidence="3">
    <location>
        <begin position="1"/>
        <end position="26"/>
    </location>
</feature>
<gene>
    <name evidence="5" type="ORF">ab3b_00864</name>
</gene>
<dbReference type="Proteomes" id="UP000032289">
    <property type="component" value="Unassembled WGS sequence"/>
</dbReference>
<evidence type="ECO:0000313" key="6">
    <source>
        <dbReference type="Proteomes" id="UP000032289"/>
    </source>
</evidence>
<feature type="compositionally biased region" description="Polar residues" evidence="1">
    <location>
        <begin position="367"/>
        <end position="377"/>
    </location>
</feature>
<name>A0A0D1JUQ9_9LACO</name>
<evidence type="ECO:0000256" key="1">
    <source>
        <dbReference type="SAM" id="MobiDB-lite"/>
    </source>
</evidence>
<evidence type="ECO:0000256" key="2">
    <source>
        <dbReference type="SAM" id="Phobius"/>
    </source>
</evidence>